<evidence type="ECO:0000259" key="1">
    <source>
        <dbReference type="Pfam" id="PF01636"/>
    </source>
</evidence>
<proteinExistence type="predicted"/>
<organism evidence="2 3">
    <name type="scientific">Symbiobacterium terraclitae</name>
    <dbReference type="NCBI Taxonomy" id="557451"/>
    <lineage>
        <taxon>Bacteria</taxon>
        <taxon>Bacillati</taxon>
        <taxon>Bacillota</taxon>
        <taxon>Clostridia</taxon>
        <taxon>Eubacteriales</taxon>
        <taxon>Symbiobacteriaceae</taxon>
        <taxon>Symbiobacterium</taxon>
    </lineage>
</organism>
<comment type="caution">
    <text evidence="2">The sequence shown here is derived from an EMBL/GenBank/DDBJ whole genome shotgun (WGS) entry which is preliminary data.</text>
</comment>
<dbReference type="SUPFAM" id="SSF56112">
    <property type="entry name" value="Protein kinase-like (PK-like)"/>
    <property type="match status" value="1"/>
</dbReference>
<dbReference type="Pfam" id="PF01636">
    <property type="entry name" value="APH"/>
    <property type="match status" value="1"/>
</dbReference>
<accession>A0ABS4JSY8</accession>
<protein>
    <recommendedName>
        <fullName evidence="1">Aminoglycoside phosphotransferase domain-containing protein</fullName>
    </recommendedName>
</protein>
<evidence type="ECO:0000313" key="3">
    <source>
        <dbReference type="Proteomes" id="UP001519289"/>
    </source>
</evidence>
<reference evidence="2 3" key="1">
    <citation type="submission" date="2021-03" db="EMBL/GenBank/DDBJ databases">
        <title>Genomic Encyclopedia of Type Strains, Phase IV (KMG-IV): sequencing the most valuable type-strain genomes for metagenomic binning, comparative biology and taxonomic classification.</title>
        <authorList>
            <person name="Goeker M."/>
        </authorList>
    </citation>
    <scope>NUCLEOTIDE SEQUENCE [LARGE SCALE GENOMIC DNA]</scope>
    <source>
        <strain evidence="2 3">DSM 27138</strain>
    </source>
</reference>
<evidence type="ECO:0000313" key="2">
    <source>
        <dbReference type="EMBL" id="MBP2018001.1"/>
    </source>
</evidence>
<dbReference type="InterPro" id="IPR002575">
    <property type="entry name" value="Aminoglycoside_PTrfase"/>
</dbReference>
<gene>
    <name evidence="2" type="ORF">J2Z79_001400</name>
</gene>
<name>A0ABS4JSY8_9FIRM</name>
<keyword evidence="3" id="KW-1185">Reference proteome</keyword>
<dbReference type="RefSeq" id="WP_209466142.1">
    <property type="nucleotide sequence ID" value="NZ_JAGGLG010000009.1"/>
</dbReference>
<sequence>MNPGSRAEGHDRLLAAWRERLGAQRAEPLPQQAGSPNHHFAVYTQAGEQPYFVKVVSDGRRFRREGIACRFLSARGFPHLTIRGEGSVSDHLFWRAFDWLSGRPFTPSTPREVAAAGRVLGTVHRASAGVDLEGLPRIRSLTDVLEPMLDRLAHTAPAAFAAVAPVAASARRLYPVVQASDEAQPSVLLHGDFGWRNLLVRADHTLVLLDFERAFIGPAWLDLAKSVDRELRVPEGTDGASWSR</sequence>
<dbReference type="EMBL" id="JAGGLG010000009">
    <property type="protein sequence ID" value="MBP2018001.1"/>
    <property type="molecule type" value="Genomic_DNA"/>
</dbReference>
<dbReference type="Gene3D" id="3.90.1200.10">
    <property type="match status" value="1"/>
</dbReference>
<dbReference type="InterPro" id="IPR011009">
    <property type="entry name" value="Kinase-like_dom_sf"/>
</dbReference>
<feature type="domain" description="Aminoglycoside phosphotransferase" evidence="1">
    <location>
        <begin position="41"/>
        <end position="232"/>
    </location>
</feature>
<dbReference type="Proteomes" id="UP001519289">
    <property type="component" value="Unassembled WGS sequence"/>
</dbReference>